<evidence type="ECO:0000256" key="4">
    <source>
        <dbReference type="ARBA" id="ARBA00022741"/>
    </source>
</evidence>
<reference evidence="18 19" key="1">
    <citation type="submission" date="2020-04" db="EMBL/GenBank/DDBJ databases">
        <authorList>
            <person name="Laetsch R D."/>
            <person name="Stevens L."/>
            <person name="Kumar S."/>
            <person name="Blaxter L. M."/>
        </authorList>
    </citation>
    <scope>NUCLEOTIDE SEQUENCE [LARGE SCALE GENOMIC DNA]</scope>
</reference>
<dbReference type="Gene3D" id="1.10.10.10">
    <property type="entry name" value="Winged helix-like DNA-binding domain superfamily/Winged helix DNA-binding domain"/>
    <property type="match status" value="1"/>
</dbReference>
<dbReference type="InterPro" id="IPR004589">
    <property type="entry name" value="DNA_helicase_ATP-dep_RecQ"/>
</dbReference>
<dbReference type="Pfam" id="PF16124">
    <property type="entry name" value="RecQ_Zn_bind"/>
    <property type="match status" value="1"/>
</dbReference>
<dbReference type="CDD" id="cd18794">
    <property type="entry name" value="SF2_C_RecQ"/>
    <property type="match status" value="1"/>
</dbReference>
<keyword evidence="9" id="KW-0413">Isomerase</keyword>
<dbReference type="InterPro" id="IPR027417">
    <property type="entry name" value="P-loop_NTPase"/>
</dbReference>
<keyword evidence="5 13" id="KW-0378">Hydrolase</keyword>
<dbReference type="InterPro" id="IPR002121">
    <property type="entry name" value="HRDC_dom"/>
</dbReference>
<dbReference type="InterPro" id="IPR010997">
    <property type="entry name" value="HRDC-like_sf"/>
</dbReference>
<dbReference type="GO" id="GO:0005694">
    <property type="term" value="C:chromosome"/>
    <property type="evidence" value="ECO:0007669"/>
    <property type="project" value="TreeGrafter"/>
</dbReference>
<dbReference type="Gene3D" id="1.10.150.80">
    <property type="entry name" value="HRDC domain"/>
    <property type="match status" value="1"/>
</dbReference>
<comment type="caution">
    <text evidence="18">The sequence shown here is derived from an EMBL/GenBank/DDBJ whole genome shotgun (WGS) entry which is preliminary data.</text>
</comment>
<feature type="domain" description="Helicase ATP-binding" evidence="16">
    <location>
        <begin position="202"/>
        <end position="379"/>
    </location>
</feature>
<feature type="region of interest" description="Disordered" evidence="14">
    <location>
        <begin position="80"/>
        <end position="108"/>
    </location>
</feature>
<dbReference type="PROSITE" id="PS51194">
    <property type="entry name" value="HELICASE_CTER"/>
    <property type="match status" value="1"/>
</dbReference>
<dbReference type="Gene3D" id="3.40.50.300">
    <property type="entry name" value="P-loop containing nucleotide triphosphate hydrolases"/>
    <property type="match status" value="2"/>
</dbReference>
<evidence type="ECO:0000256" key="11">
    <source>
        <dbReference type="ARBA" id="ARBA00034617"/>
    </source>
</evidence>
<feature type="domain" description="HRDC" evidence="15">
    <location>
        <begin position="753"/>
        <end position="834"/>
    </location>
</feature>
<dbReference type="OrthoDB" id="10261556at2759"/>
<evidence type="ECO:0000259" key="16">
    <source>
        <dbReference type="PROSITE" id="PS51192"/>
    </source>
</evidence>
<evidence type="ECO:0000256" key="9">
    <source>
        <dbReference type="ARBA" id="ARBA00023235"/>
    </source>
</evidence>
<dbReference type="PANTHER" id="PTHR13710:SF153">
    <property type="entry name" value="RECQ-LIKE DNA HELICASE BLM"/>
    <property type="match status" value="1"/>
</dbReference>
<dbReference type="SUPFAM" id="SSF47819">
    <property type="entry name" value="HRDC-like"/>
    <property type="match status" value="1"/>
</dbReference>
<dbReference type="FunFam" id="3.40.50.300:FF:000340">
    <property type="entry name" value="Bloom syndrome, RecQ helicase"/>
    <property type="match status" value="1"/>
</dbReference>
<dbReference type="InterPro" id="IPR032284">
    <property type="entry name" value="RecQ_Zn-bd"/>
</dbReference>
<dbReference type="Pfam" id="PF09382">
    <property type="entry name" value="RQC"/>
    <property type="match status" value="1"/>
</dbReference>
<dbReference type="EMBL" id="CADEPM010000001">
    <property type="protein sequence ID" value="CAB3396740.1"/>
    <property type="molecule type" value="Genomic_DNA"/>
</dbReference>
<keyword evidence="10 13" id="KW-0539">Nucleus</keyword>
<keyword evidence="8" id="KW-0238">DNA-binding</keyword>
<dbReference type="PROSITE" id="PS51192">
    <property type="entry name" value="HELICASE_ATP_BIND_1"/>
    <property type="match status" value="1"/>
</dbReference>
<dbReference type="GO" id="GO:0005737">
    <property type="term" value="C:cytoplasm"/>
    <property type="evidence" value="ECO:0007669"/>
    <property type="project" value="TreeGrafter"/>
</dbReference>
<accession>A0A8S1E761</accession>
<evidence type="ECO:0000256" key="1">
    <source>
        <dbReference type="ARBA" id="ARBA00001947"/>
    </source>
</evidence>
<dbReference type="PANTHER" id="PTHR13710">
    <property type="entry name" value="DNA HELICASE RECQ FAMILY MEMBER"/>
    <property type="match status" value="1"/>
</dbReference>
<dbReference type="InterPro" id="IPR036390">
    <property type="entry name" value="WH_DNA-bd_sf"/>
</dbReference>
<evidence type="ECO:0000256" key="14">
    <source>
        <dbReference type="SAM" id="MobiDB-lite"/>
    </source>
</evidence>
<dbReference type="GO" id="GO:0005524">
    <property type="term" value="F:ATP binding"/>
    <property type="evidence" value="ECO:0007669"/>
    <property type="project" value="UniProtKB-KW"/>
</dbReference>
<dbReference type="GO" id="GO:0000724">
    <property type="term" value="P:double-strand break repair via homologous recombination"/>
    <property type="evidence" value="ECO:0007669"/>
    <property type="project" value="TreeGrafter"/>
</dbReference>
<dbReference type="InterPro" id="IPR014001">
    <property type="entry name" value="Helicase_ATP-bd"/>
</dbReference>
<dbReference type="GO" id="GO:0003677">
    <property type="term" value="F:DNA binding"/>
    <property type="evidence" value="ECO:0007669"/>
    <property type="project" value="UniProtKB-KW"/>
</dbReference>
<dbReference type="InterPro" id="IPR018982">
    <property type="entry name" value="RQC_domain"/>
</dbReference>
<evidence type="ECO:0000313" key="19">
    <source>
        <dbReference type="Proteomes" id="UP000494206"/>
    </source>
</evidence>
<evidence type="ECO:0000256" key="8">
    <source>
        <dbReference type="ARBA" id="ARBA00023125"/>
    </source>
</evidence>
<evidence type="ECO:0000256" key="12">
    <source>
        <dbReference type="ARBA" id="ARBA00049360"/>
    </source>
</evidence>
<gene>
    <name evidence="18" type="ORF">CBOVIS_LOCUS253</name>
</gene>
<dbReference type="InterPro" id="IPR001650">
    <property type="entry name" value="Helicase_C-like"/>
</dbReference>
<dbReference type="SUPFAM" id="SSF52540">
    <property type="entry name" value="P-loop containing nucleoside triphosphate hydrolases"/>
    <property type="match status" value="1"/>
</dbReference>
<dbReference type="Pfam" id="PF00570">
    <property type="entry name" value="HRDC"/>
    <property type="match status" value="1"/>
</dbReference>
<dbReference type="Pfam" id="PF00271">
    <property type="entry name" value="Helicase_C"/>
    <property type="match status" value="1"/>
</dbReference>
<comment type="similarity">
    <text evidence="3 13">Belongs to the helicase family. RecQ subfamily.</text>
</comment>
<dbReference type="Pfam" id="PF00270">
    <property type="entry name" value="DEAD"/>
    <property type="match status" value="1"/>
</dbReference>
<evidence type="ECO:0000256" key="3">
    <source>
        <dbReference type="ARBA" id="ARBA00005446"/>
    </source>
</evidence>
<dbReference type="SUPFAM" id="SSF46785">
    <property type="entry name" value="Winged helix' DNA-binding domain"/>
    <property type="match status" value="1"/>
</dbReference>
<comment type="cofactor">
    <cofactor evidence="1">
        <name>Zn(2+)</name>
        <dbReference type="ChEBI" id="CHEBI:29105"/>
    </cofactor>
</comment>
<dbReference type="EC" id="5.6.2.4" evidence="13"/>
<organism evidence="18 19">
    <name type="scientific">Caenorhabditis bovis</name>
    <dbReference type="NCBI Taxonomy" id="2654633"/>
    <lineage>
        <taxon>Eukaryota</taxon>
        <taxon>Metazoa</taxon>
        <taxon>Ecdysozoa</taxon>
        <taxon>Nematoda</taxon>
        <taxon>Chromadorea</taxon>
        <taxon>Rhabditida</taxon>
        <taxon>Rhabditina</taxon>
        <taxon>Rhabditomorpha</taxon>
        <taxon>Rhabditoidea</taxon>
        <taxon>Rhabditidae</taxon>
        <taxon>Peloderinae</taxon>
        <taxon>Caenorhabditis</taxon>
    </lineage>
</organism>
<evidence type="ECO:0000256" key="7">
    <source>
        <dbReference type="ARBA" id="ARBA00022840"/>
    </source>
</evidence>
<evidence type="ECO:0000313" key="18">
    <source>
        <dbReference type="EMBL" id="CAB3396740.1"/>
    </source>
</evidence>
<feature type="region of interest" description="Disordered" evidence="14">
    <location>
        <begin position="860"/>
        <end position="941"/>
    </location>
</feature>
<feature type="compositionally biased region" description="Gly residues" evidence="14">
    <location>
        <begin position="910"/>
        <end position="919"/>
    </location>
</feature>
<sequence length="941" mass="105471">MAPRQRVEFNGFSFVIPDPSFKIPVFKCCGSLSDQSCNSLNFVAHSEYDRVDEYVEAVAEKTQPRLENVPVATILPSSFDAPISTESSSKPFPSQSTEKYQERAAANEEEDSFDNFDAAAYVLSNEQNEKNVPSSSNLLATIDSSKKRHDMHGQFRGFLQDDGEEFADELALLCVDRRNELYSTLKKTFGFNNFRHRQKTAIVATLLGYDTFVLMPTGAGKSLCYQLPAILSPGVTIVVSPLKSLIEDQTMKMKELGIGCKALTSELSTADQEEIYQNLALVQPTIKLLYVTPEKISASSRLISAFYNLHKRGKLARFVIDEAHCVSQWGHDFRPDYTKLQSLRERFRDPNVPIIALTATATPKIVTDARNHLGMENSKLFISSFVRDNLKYDLIPKASRSLVNVVEKMKQLYPGKSGIIYCLSRKECESVQLMLTKSGLTAEVYHAGLSDTTRVMVQRRWLSNRVDVICATIAFGMGIDKPDVRFVIHYSMPKSIEGYYQETGRAGRDGLPSYCLMLYSYNDSIRLRRMIEEGNTTTGVRMMHLTNVLQVVAYCENVSVCRRKMLVEHFGEVYDESSCRNSKTPCDVCERRKKNPEAIRLFDVSDEAKMMLQCLPKMPKTTLKYLSELYRGHLAKKSNEQAMRLGHTTLPFYRRGQGMSEMDALRFVRKLVVEGYVHERLYSLPNQPAVVFAYAELTDLGRQVASGTKTAKIYLHIVTCEKKQRSLGMIELTNMNTVSEAQALKEKHMVKHGDIFAACIKELTQLLTATAESIGLPGPYSIVSREGIEQIAALLPRTNSEMLKIDSMTEMKIQRYCPMIMQALNPFWKQVDEREEAEMRQQLEKLKNGEFVMGGFAELPPGPSISETRSTFPSRSRGRAGTVRARKRVTPGSSSGGRAIKRPRATAPSRGGGGAGSRRGGSKKATSTTTPRIGLFPSGLF</sequence>
<keyword evidence="4 13" id="KW-0547">Nucleotide-binding</keyword>
<feature type="domain" description="Helicase C-terminal" evidence="17">
    <location>
        <begin position="401"/>
        <end position="549"/>
    </location>
</feature>
<dbReference type="PROSITE" id="PS50967">
    <property type="entry name" value="HRDC"/>
    <property type="match status" value="1"/>
</dbReference>
<protein>
    <recommendedName>
        <fullName evidence="13">ATP-dependent DNA helicase</fullName>
        <ecNumber evidence="13">5.6.2.4</ecNumber>
    </recommendedName>
</protein>
<dbReference type="InterPro" id="IPR002464">
    <property type="entry name" value="DNA/RNA_helicase_DEAH_CS"/>
</dbReference>
<evidence type="ECO:0000256" key="13">
    <source>
        <dbReference type="RuleBase" id="RU364117"/>
    </source>
</evidence>
<dbReference type="FunFam" id="1.10.10.10:FF:000878">
    <property type="entry name" value="ATP-dependent DNA helicase"/>
    <property type="match status" value="1"/>
</dbReference>
<proteinExistence type="inferred from homology"/>
<dbReference type="SMART" id="SM00490">
    <property type="entry name" value="HELICc"/>
    <property type="match status" value="1"/>
</dbReference>
<feature type="compositionally biased region" description="Polar residues" evidence="14">
    <location>
        <begin position="865"/>
        <end position="874"/>
    </location>
</feature>
<name>A0A8S1E761_9PELO</name>
<dbReference type="SMART" id="SM00487">
    <property type="entry name" value="DEXDc"/>
    <property type="match status" value="1"/>
</dbReference>
<dbReference type="Proteomes" id="UP000494206">
    <property type="component" value="Unassembled WGS sequence"/>
</dbReference>
<dbReference type="SMART" id="SM00956">
    <property type="entry name" value="RQC"/>
    <property type="match status" value="1"/>
</dbReference>
<dbReference type="InterPro" id="IPR036388">
    <property type="entry name" value="WH-like_DNA-bd_sf"/>
</dbReference>
<dbReference type="NCBIfam" id="TIGR00614">
    <property type="entry name" value="recQ_fam"/>
    <property type="match status" value="1"/>
</dbReference>
<evidence type="ECO:0000256" key="5">
    <source>
        <dbReference type="ARBA" id="ARBA00022801"/>
    </source>
</evidence>
<comment type="catalytic activity">
    <reaction evidence="11 13">
        <text>Couples ATP hydrolysis with the unwinding of duplex DNA by translocating in the 3'-5' direction.</text>
        <dbReference type="EC" id="5.6.2.4"/>
    </reaction>
</comment>
<dbReference type="GO" id="GO:0016787">
    <property type="term" value="F:hydrolase activity"/>
    <property type="evidence" value="ECO:0007669"/>
    <property type="project" value="UniProtKB-KW"/>
</dbReference>
<comment type="catalytic activity">
    <reaction evidence="12 13">
        <text>ATP + H2O = ADP + phosphate + H(+)</text>
        <dbReference type="Rhea" id="RHEA:13065"/>
        <dbReference type="ChEBI" id="CHEBI:15377"/>
        <dbReference type="ChEBI" id="CHEBI:15378"/>
        <dbReference type="ChEBI" id="CHEBI:30616"/>
        <dbReference type="ChEBI" id="CHEBI:43474"/>
        <dbReference type="ChEBI" id="CHEBI:456216"/>
    </reaction>
</comment>
<dbReference type="AlphaFoldDB" id="A0A8S1E761"/>
<dbReference type="GO" id="GO:0006260">
    <property type="term" value="P:DNA replication"/>
    <property type="evidence" value="ECO:0007669"/>
    <property type="project" value="InterPro"/>
</dbReference>
<keyword evidence="19" id="KW-1185">Reference proteome</keyword>
<dbReference type="GO" id="GO:0043138">
    <property type="term" value="F:3'-5' DNA helicase activity"/>
    <property type="evidence" value="ECO:0007669"/>
    <property type="project" value="UniProtKB-EC"/>
</dbReference>
<comment type="subcellular location">
    <subcellularLocation>
        <location evidence="2 13">Nucleus</location>
    </subcellularLocation>
</comment>
<dbReference type="PROSITE" id="PS00690">
    <property type="entry name" value="DEAH_ATP_HELICASE"/>
    <property type="match status" value="1"/>
</dbReference>
<evidence type="ECO:0000256" key="6">
    <source>
        <dbReference type="ARBA" id="ARBA00022806"/>
    </source>
</evidence>
<dbReference type="GO" id="GO:0007131">
    <property type="term" value="P:reciprocal meiotic recombination"/>
    <property type="evidence" value="ECO:0007669"/>
    <property type="project" value="UniProtKB-ARBA"/>
</dbReference>
<dbReference type="SMART" id="SM00341">
    <property type="entry name" value="HRDC"/>
    <property type="match status" value="1"/>
</dbReference>
<dbReference type="GO" id="GO:0009378">
    <property type="term" value="F:four-way junction helicase activity"/>
    <property type="evidence" value="ECO:0007669"/>
    <property type="project" value="TreeGrafter"/>
</dbReference>
<dbReference type="FunFam" id="3.40.50.300:FF:000296">
    <property type="entry name" value="ATP-dependent DNA helicase RecQ"/>
    <property type="match status" value="1"/>
</dbReference>
<dbReference type="InterPro" id="IPR044876">
    <property type="entry name" value="HRDC_dom_sf"/>
</dbReference>
<dbReference type="GO" id="GO:0005634">
    <property type="term" value="C:nucleus"/>
    <property type="evidence" value="ECO:0007669"/>
    <property type="project" value="UniProtKB-SubCell"/>
</dbReference>
<evidence type="ECO:0000256" key="2">
    <source>
        <dbReference type="ARBA" id="ARBA00004123"/>
    </source>
</evidence>
<evidence type="ECO:0000256" key="10">
    <source>
        <dbReference type="ARBA" id="ARBA00023242"/>
    </source>
</evidence>
<evidence type="ECO:0000259" key="17">
    <source>
        <dbReference type="PROSITE" id="PS51194"/>
    </source>
</evidence>
<feature type="compositionally biased region" description="Polar residues" evidence="14">
    <location>
        <begin position="84"/>
        <end position="98"/>
    </location>
</feature>
<dbReference type="InterPro" id="IPR011545">
    <property type="entry name" value="DEAD/DEAH_box_helicase_dom"/>
</dbReference>
<keyword evidence="7 13" id="KW-0067">ATP-binding</keyword>
<evidence type="ECO:0000259" key="15">
    <source>
        <dbReference type="PROSITE" id="PS50967"/>
    </source>
</evidence>
<keyword evidence="6 13" id="KW-0347">Helicase</keyword>
<dbReference type="FunFam" id="1.10.150.80:FF:000019">
    <property type="entry name" value="ATP-dependent DNA helicase"/>
    <property type="match status" value="1"/>
</dbReference>